<dbReference type="AlphaFoldDB" id="A0A4Z2FXQ4"/>
<comment type="caution">
    <text evidence="2">The sequence shown here is derived from an EMBL/GenBank/DDBJ whole genome shotgun (WGS) entry which is preliminary data.</text>
</comment>
<accession>A0A4Z2FXQ4</accession>
<feature type="region of interest" description="Disordered" evidence="1">
    <location>
        <begin position="1"/>
        <end position="48"/>
    </location>
</feature>
<evidence type="ECO:0000313" key="2">
    <source>
        <dbReference type="EMBL" id="TNN46088.1"/>
    </source>
</evidence>
<protein>
    <submittedName>
        <fullName evidence="2">Uncharacterized protein</fullName>
    </submittedName>
</protein>
<organism evidence="2 3">
    <name type="scientific">Liparis tanakae</name>
    <name type="common">Tanaka's snailfish</name>
    <dbReference type="NCBI Taxonomy" id="230148"/>
    <lineage>
        <taxon>Eukaryota</taxon>
        <taxon>Metazoa</taxon>
        <taxon>Chordata</taxon>
        <taxon>Craniata</taxon>
        <taxon>Vertebrata</taxon>
        <taxon>Euteleostomi</taxon>
        <taxon>Actinopterygii</taxon>
        <taxon>Neopterygii</taxon>
        <taxon>Teleostei</taxon>
        <taxon>Neoteleostei</taxon>
        <taxon>Acanthomorphata</taxon>
        <taxon>Eupercaria</taxon>
        <taxon>Perciformes</taxon>
        <taxon>Cottioidei</taxon>
        <taxon>Cottales</taxon>
        <taxon>Liparidae</taxon>
        <taxon>Liparis</taxon>
    </lineage>
</organism>
<reference evidence="2 3" key="1">
    <citation type="submission" date="2019-03" db="EMBL/GenBank/DDBJ databases">
        <title>First draft genome of Liparis tanakae, snailfish: a comprehensive survey of snailfish specific genes.</title>
        <authorList>
            <person name="Kim W."/>
            <person name="Song I."/>
            <person name="Jeong J.-H."/>
            <person name="Kim D."/>
            <person name="Kim S."/>
            <person name="Ryu S."/>
            <person name="Song J.Y."/>
            <person name="Lee S.K."/>
        </authorList>
    </citation>
    <scope>NUCLEOTIDE SEQUENCE [LARGE SCALE GENOMIC DNA]</scope>
    <source>
        <tissue evidence="2">Muscle</tissue>
    </source>
</reference>
<dbReference type="EMBL" id="SRLO01000809">
    <property type="protein sequence ID" value="TNN46088.1"/>
    <property type="molecule type" value="Genomic_DNA"/>
</dbReference>
<evidence type="ECO:0000313" key="3">
    <source>
        <dbReference type="Proteomes" id="UP000314294"/>
    </source>
</evidence>
<sequence>MRRGGTQSAHTGLQVEEDGSPEQRHTPTHTCGATPAPPGSNHPSWPGLTLFSPANRHAGLIFRISF</sequence>
<proteinExistence type="predicted"/>
<keyword evidence="3" id="KW-1185">Reference proteome</keyword>
<gene>
    <name evidence="2" type="ORF">EYF80_043706</name>
</gene>
<feature type="compositionally biased region" description="Polar residues" evidence="1">
    <location>
        <begin position="1"/>
        <end position="11"/>
    </location>
</feature>
<name>A0A4Z2FXQ4_9TELE</name>
<evidence type="ECO:0000256" key="1">
    <source>
        <dbReference type="SAM" id="MobiDB-lite"/>
    </source>
</evidence>
<dbReference type="Proteomes" id="UP000314294">
    <property type="component" value="Unassembled WGS sequence"/>
</dbReference>